<name>A0A2N8TJD1_9ACTN</name>
<organism evidence="1 2">
    <name type="scientific">Streptomyces cahuitamycinicus</name>
    <dbReference type="NCBI Taxonomy" id="2070367"/>
    <lineage>
        <taxon>Bacteria</taxon>
        <taxon>Bacillati</taxon>
        <taxon>Actinomycetota</taxon>
        <taxon>Actinomycetes</taxon>
        <taxon>Kitasatosporales</taxon>
        <taxon>Streptomycetaceae</taxon>
        <taxon>Streptomyces</taxon>
    </lineage>
</organism>
<accession>A0A2N8TJD1</accession>
<dbReference type="Proteomes" id="UP000235943">
    <property type="component" value="Unassembled WGS sequence"/>
</dbReference>
<evidence type="ECO:0000313" key="2">
    <source>
        <dbReference type="Proteomes" id="UP000235943"/>
    </source>
</evidence>
<proteinExistence type="predicted"/>
<dbReference type="AlphaFoldDB" id="A0A2N8TJD1"/>
<keyword evidence="2" id="KW-1185">Reference proteome</keyword>
<protein>
    <recommendedName>
        <fullName evidence="3">Glycosyltransferase</fullName>
    </recommendedName>
</protein>
<dbReference type="SUPFAM" id="SSF53756">
    <property type="entry name" value="UDP-Glycosyltransferase/glycogen phosphorylase"/>
    <property type="match status" value="1"/>
</dbReference>
<evidence type="ECO:0000313" key="1">
    <source>
        <dbReference type="EMBL" id="PNG19122.1"/>
    </source>
</evidence>
<evidence type="ECO:0008006" key="3">
    <source>
        <dbReference type="Google" id="ProtNLM"/>
    </source>
</evidence>
<dbReference type="Gene3D" id="3.40.50.2000">
    <property type="entry name" value="Glycogen Phosphorylase B"/>
    <property type="match status" value="1"/>
</dbReference>
<dbReference type="RefSeq" id="WP_102911688.1">
    <property type="nucleotide sequence ID" value="NZ_POUC01000244.1"/>
</dbReference>
<sequence>MTAEALVLVEPGAHRPGGHREHALTALAAAHGDAVVVAPYGIARQTQAALFAAGARVTAPTGALPGALAAAGAAAAVLAAAARRAFACRRWPVAARRIPHQVTLLARCLAEAACVRTGRRLTGGAGTVVVLSASEALHGAAGLLGGDHLRFVHELVTTEDTALRVLGRLTRRGERRVRVLAPTDAVREDLAARFPRLPLQIRPFAVADPADRLTDTDRSRAREAFGIPPHEAAVCLVGGWWPYKDPDVIDAALARLDLPMHVLVVGGPATHTLLKAWAARPHVRLHTRPGPVPETVVRQAYAAADAALVARRSGVAKESGLVVDAVRLGVPLIVSDHDPHLTKVLGGQDWVRLFPAGDGAALAEVLRDLAWSPLPRPAACATAELGVPTAAEQTAFLAEPKEC</sequence>
<gene>
    <name evidence="1" type="ORF">C1J00_27395</name>
</gene>
<comment type="caution">
    <text evidence="1">The sequence shown here is derived from an EMBL/GenBank/DDBJ whole genome shotgun (WGS) entry which is preliminary data.</text>
</comment>
<dbReference type="OrthoDB" id="3417795at2"/>
<reference evidence="1 2" key="1">
    <citation type="submission" date="2018-01" db="EMBL/GenBank/DDBJ databases">
        <title>Draft genome sequence of Streptomyces sp. 13K301.</title>
        <authorList>
            <person name="Sahin N."/>
            <person name="Saygin H."/>
            <person name="Ay H."/>
        </authorList>
    </citation>
    <scope>NUCLEOTIDE SEQUENCE [LARGE SCALE GENOMIC DNA]</scope>
    <source>
        <strain evidence="1 2">13K301</strain>
    </source>
</reference>
<dbReference type="EMBL" id="POUC01000244">
    <property type="protein sequence ID" value="PNG19122.1"/>
    <property type="molecule type" value="Genomic_DNA"/>
</dbReference>